<gene>
    <name evidence="10" type="ORF">RDWZM_002974</name>
</gene>
<evidence type="ECO:0000256" key="2">
    <source>
        <dbReference type="ARBA" id="ARBA00022741"/>
    </source>
</evidence>
<dbReference type="Proteomes" id="UP001142055">
    <property type="component" value="Chromosome 1"/>
</dbReference>
<dbReference type="GO" id="GO:0016459">
    <property type="term" value="C:myosin complex"/>
    <property type="evidence" value="ECO:0007669"/>
    <property type="project" value="UniProtKB-KW"/>
</dbReference>
<proteinExistence type="inferred from homology"/>
<dbReference type="InterPro" id="IPR001609">
    <property type="entry name" value="Myosin_head_motor_dom-like"/>
</dbReference>
<evidence type="ECO:0000256" key="4">
    <source>
        <dbReference type="ARBA" id="ARBA00023123"/>
    </source>
</evidence>
<dbReference type="Gene3D" id="3.40.850.10">
    <property type="entry name" value="Kinesin motor domain"/>
    <property type="match status" value="1"/>
</dbReference>
<dbReference type="InterPro" id="IPR036961">
    <property type="entry name" value="Kinesin_motor_dom_sf"/>
</dbReference>
<evidence type="ECO:0000313" key="11">
    <source>
        <dbReference type="Proteomes" id="UP001142055"/>
    </source>
</evidence>
<dbReference type="SMART" id="SM00242">
    <property type="entry name" value="MYSc"/>
    <property type="match status" value="1"/>
</dbReference>
<dbReference type="PROSITE" id="PS51456">
    <property type="entry name" value="MYOSIN_MOTOR"/>
    <property type="match status" value="1"/>
</dbReference>
<keyword evidence="11" id="KW-1185">Reference proteome</keyword>
<feature type="domain" description="TH1" evidence="9">
    <location>
        <begin position="811"/>
        <end position="1013"/>
    </location>
</feature>
<comment type="similarity">
    <text evidence="1">Belongs to the prokaryotic/mitochondrial release factor family.</text>
</comment>
<dbReference type="Gene3D" id="1.20.5.4820">
    <property type="match status" value="1"/>
</dbReference>
<dbReference type="InterPro" id="IPR027417">
    <property type="entry name" value="P-loop_NTPase"/>
</dbReference>
<dbReference type="InterPro" id="IPR000352">
    <property type="entry name" value="Pep_chain_release_fac_I"/>
</dbReference>
<dbReference type="GO" id="GO:0030048">
    <property type="term" value="P:actin filament-based movement"/>
    <property type="evidence" value="ECO:0007669"/>
    <property type="project" value="TreeGrafter"/>
</dbReference>
<accession>A0A9Q0MES3</accession>
<feature type="domain" description="Myosin motor" evidence="8">
    <location>
        <begin position="22"/>
        <end position="675"/>
    </location>
</feature>
<evidence type="ECO:0000256" key="1">
    <source>
        <dbReference type="ARBA" id="ARBA00010835"/>
    </source>
</evidence>
<dbReference type="OMA" id="ICENTPI"/>
<comment type="caution">
    <text evidence="7">Lacks conserved residue(s) required for the propagation of feature annotation.</text>
</comment>
<dbReference type="Gene3D" id="3.30.70.1660">
    <property type="match status" value="1"/>
</dbReference>
<dbReference type="Gene3D" id="1.20.58.530">
    <property type="match status" value="1"/>
</dbReference>
<dbReference type="Gene3D" id="3.30.160.20">
    <property type="match status" value="1"/>
</dbReference>
<keyword evidence="6 7" id="KW-0009">Actin-binding</keyword>
<evidence type="ECO:0000256" key="3">
    <source>
        <dbReference type="ARBA" id="ARBA00022840"/>
    </source>
</evidence>
<dbReference type="GO" id="GO:0005524">
    <property type="term" value="F:ATP binding"/>
    <property type="evidence" value="ECO:0007669"/>
    <property type="project" value="UniProtKB-UniRule"/>
</dbReference>
<keyword evidence="5 7" id="KW-0505">Motor protein</keyword>
<dbReference type="SUPFAM" id="SSF75620">
    <property type="entry name" value="Release factor"/>
    <property type="match status" value="1"/>
</dbReference>
<keyword evidence="2 7" id="KW-0547">Nucleotide-binding</keyword>
<evidence type="ECO:0000256" key="6">
    <source>
        <dbReference type="ARBA" id="ARBA00023203"/>
    </source>
</evidence>
<keyword evidence="3 7" id="KW-0067">ATP-binding</keyword>
<dbReference type="GO" id="GO:0003747">
    <property type="term" value="F:translation release factor activity"/>
    <property type="evidence" value="ECO:0007669"/>
    <property type="project" value="InterPro"/>
</dbReference>
<evidence type="ECO:0000256" key="5">
    <source>
        <dbReference type="ARBA" id="ARBA00023175"/>
    </source>
</evidence>
<dbReference type="InterPro" id="IPR005139">
    <property type="entry name" value="PCRF"/>
</dbReference>
<dbReference type="SUPFAM" id="SSF52540">
    <property type="entry name" value="P-loop containing nucleoside triphosphate hydrolases"/>
    <property type="match status" value="1"/>
</dbReference>
<protein>
    <submittedName>
        <fullName evidence="10">Uncharacterized protein</fullName>
    </submittedName>
</protein>
<sequence>MANLSSLTVVDNIKNLYSHSKIGYDDVLQIYDLNFDNFLHNLRIRYENGIYYTYVGDVCVSVNPNRTDMNIYGTDYMDSYYGKRFDQMSPHIFAVANRAYQQTFDKNDDTCILITGESGSGKTEASKLILLFITHIRSMLSLANDLECLQTKQTIVKIETILLKSNYILEAFGNAQTSRNFNSSRFGKYTEIFFDCNSKQIAGLNDQFHAVIHNYLLEKTRVVAQQNAILHLGNVDIEQSEDEDGCAVVWGMENLHLKYFCHLLSLDLVSTLETLTHRCISIHGEVVNKPYRQSEAINGRDSLAKSLYERLFSFILNHINRFLMAKNMNSETTIQRHNSIGILDIYGFEVFPTKPNMFEQFLINYFNEKLHQLFVDIILCREQALYTKEDIDWKMISYENNLPICLLMDEPYRGMFAVLDESCTMGRSNYTDQSILSEFNSRFASNDYYQYRPAHCSHAWKDETDFTIRHYAGNVDYKIEGFKEKNMDQLFVDYKQLMFSSNDPFIQEMWFDGQKLDNVNRFPMTSSKEYRNSIKELFTKLETKNQLFVQCIRPNDDVINSETDREVDRFNDQKVRCQIQYLGLVDSAHVQQAGFVRRFPYEVFFQRYRMLYDKPLNNGYILTQMDNNDHRQIFEPICRQIISNHACDNTLVAYGKTMIFIRFYSTIDQLEQARLNYLTKICTFIQAVKRGNVLRQKFMRKKLAYQILKQYVEIMRNQFIEMIFLKFKDYETEQSLICENTPIDLLEYYQLEKFDFPIRSYLFYKNDHFLNNLPTLFNHLNNWLIILKFPINYWNGKLLRLESCKIFWNHKADWGETRHPWIGNYLINSSSCKKFLQFRKLFRYNSQLFYRVLFGAYILKTNQHNLESIQALVMNNTDLFKINIDTMKIKHWCKIDNVNSISVTPDSDQLIVIHTNSFESNDIMFSLYSQTNNNSKVGEFVTILCNQFKNFSEDHTNPLDAISFSGAFEENGSFSTLGDSQSYEVVKIKEENELSSSPKLEINEMDETREIKIEDSPKPNSFERFEIKKTIPKFGKDKKIFPFRLWELASNESFEPIKWNYDGTMIIVNLQSINNHLLDICPLNQGYRFSTKIQPNLSISKDGTFFQYFNTFLQENNFYKNVSKDLLFQYKQTIEEFNELQEIVVDSSLGEDDFKKLAKTELNDIIQQLLNLQNLILNQSVLDEQDVTECTFEIRSGVGGKEAAIFADEMFRLYLKFIEFNGWETRIDREEFEQVNIDDNSSLATSTIEVVGPRCYQMLRHEAGIHRVQRVPKTEKYGRIHTSTVSISVIPVRHNLVVVKDSDLKFEVKNSSGAGGQNVNRNLTCVRCTHQPTGLTVESQETRYQYLNKDIAIRKIKHLLNQIEYDRLEKEAKKQKRLQIGIAARSDKIRTYNYPQNRITDHRLSGDCSSHYNILSYMSGNECHRMCQQIDLLESTRHEELVKQLQEAFESDYQKKFKTHNKSR</sequence>
<dbReference type="EMBL" id="JAPWDV010000001">
    <property type="protein sequence ID" value="KAJ6224429.1"/>
    <property type="molecule type" value="Genomic_DNA"/>
</dbReference>
<dbReference type="PROSITE" id="PS50096">
    <property type="entry name" value="IQ"/>
    <property type="match status" value="1"/>
</dbReference>
<dbReference type="GO" id="GO:0006897">
    <property type="term" value="P:endocytosis"/>
    <property type="evidence" value="ECO:0007669"/>
    <property type="project" value="TreeGrafter"/>
</dbReference>
<dbReference type="Pfam" id="PF06017">
    <property type="entry name" value="Myosin_TH1"/>
    <property type="match status" value="1"/>
</dbReference>
<feature type="binding site" evidence="7">
    <location>
        <begin position="116"/>
        <end position="123"/>
    </location>
    <ligand>
        <name>ATP</name>
        <dbReference type="ChEBI" id="CHEBI:30616"/>
    </ligand>
</feature>
<evidence type="ECO:0000313" key="10">
    <source>
        <dbReference type="EMBL" id="KAJ6224429.1"/>
    </source>
</evidence>
<organism evidence="10 11">
    <name type="scientific">Blomia tropicalis</name>
    <name type="common">Mite</name>
    <dbReference type="NCBI Taxonomy" id="40697"/>
    <lineage>
        <taxon>Eukaryota</taxon>
        <taxon>Metazoa</taxon>
        <taxon>Ecdysozoa</taxon>
        <taxon>Arthropoda</taxon>
        <taxon>Chelicerata</taxon>
        <taxon>Arachnida</taxon>
        <taxon>Acari</taxon>
        <taxon>Acariformes</taxon>
        <taxon>Sarcoptiformes</taxon>
        <taxon>Astigmata</taxon>
        <taxon>Glycyphagoidea</taxon>
        <taxon>Echimyopodidae</taxon>
        <taxon>Blomia</taxon>
    </lineage>
</organism>
<dbReference type="InterPro" id="IPR045853">
    <property type="entry name" value="Pep_chain_release_fac_I_sf"/>
</dbReference>
<dbReference type="GO" id="GO:0005886">
    <property type="term" value="C:plasma membrane"/>
    <property type="evidence" value="ECO:0007669"/>
    <property type="project" value="TreeGrafter"/>
</dbReference>
<reference evidence="10" key="1">
    <citation type="submission" date="2022-12" db="EMBL/GenBank/DDBJ databases">
        <title>Genome assemblies of Blomia tropicalis.</title>
        <authorList>
            <person name="Cui Y."/>
        </authorList>
    </citation>
    <scope>NUCLEOTIDE SEQUENCE</scope>
    <source>
        <tissue evidence="10">Adult mites</tissue>
    </source>
</reference>
<dbReference type="PROSITE" id="PS51757">
    <property type="entry name" value="TH1"/>
    <property type="match status" value="1"/>
</dbReference>
<dbReference type="Pfam" id="PF00063">
    <property type="entry name" value="Myosin_head"/>
    <property type="match status" value="2"/>
</dbReference>
<comment type="similarity">
    <text evidence="7">Belongs to the TRAFAC class myosin-kinesin ATPase superfamily. Myosin family.</text>
</comment>
<dbReference type="GO" id="GO:0005737">
    <property type="term" value="C:cytoplasm"/>
    <property type="evidence" value="ECO:0007669"/>
    <property type="project" value="TreeGrafter"/>
</dbReference>
<dbReference type="Pfam" id="PF03462">
    <property type="entry name" value="PCRF"/>
    <property type="match status" value="1"/>
</dbReference>
<dbReference type="SMART" id="SM00937">
    <property type="entry name" value="PCRF"/>
    <property type="match status" value="1"/>
</dbReference>
<dbReference type="GO" id="GO:0051015">
    <property type="term" value="F:actin filament binding"/>
    <property type="evidence" value="ECO:0007669"/>
    <property type="project" value="TreeGrafter"/>
</dbReference>
<dbReference type="GO" id="GO:0000146">
    <property type="term" value="F:microfilament motor activity"/>
    <property type="evidence" value="ECO:0007669"/>
    <property type="project" value="TreeGrafter"/>
</dbReference>
<dbReference type="PRINTS" id="PR00193">
    <property type="entry name" value="MYOSINHEAVY"/>
</dbReference>
<keyword evidence="4 7" id="KW-0518">Myosin</keyword>
<dbReference type="PANTHER" id="PTHR13140:SF713">
    <property type="entry name" value="UNCONVENTIONAL MYOSIN ID"/>
    <property type="match status" value="1"/>
</dbReference>
<evidence type="ECO:0000259" key="9">
    <source>
        <dbReference type="PROSITE" id="PS51757"/>
    </source>
</evidence>
<evidence type="ECO:0000259" key="8">
    <source>
        <dbReference type="PROSITE" id="PS51456"/>
    </source>
</evidence>
<evidence type="ECO:0000256" key="7">
    <source>
        <dbReference type="PROSITE-ProRule" id="PRU00782"/>
    </source>
</evidence>
<dbReference type="InterPro" id="IPR010926">
    <property type="entry name" value="Myosin_TH1"/>
</dbReference>
<dbReference type="Pfam" id="PF00472">
    <property type="entry name" value="RF-1"/>
    <property type="match status" value="1"/>
</dbReference>
<dbReference type="PANTHER" id="PTHR13140">
    <property type="entry name" value="MYOSIN"/>
    <property type="match status" value="1"/>
</dbReference>
<dbReference type="GO" id="GO:0007015">
    <property type="term" value="P:actin filament organization"/>
    <property type="evidence" value="ECO:0007669"/>
    <property type="project" value="TreeGrafter"/>
</dbReference>
<name>A0A9Q0MES3_BLOTA</name>
<dbReference type="GO" id="GO:0005902">
    <property type="term" value="C:microvillus"/>
    <property type="evidence" value="ECO:0007669"/>
    <property type="project" value="TreeGrafter"/>
</dbReference>
<comment type="caution">
    <text evidence="10">The sequence shown here is derived from an EMBL/GenBank/DDBJ whole genome shotgun (WGS) entry which is preliminary data.</text>
</comment>